<dbReference type="PROSITE" id="PS50039">
    <property type="entry name" value="FORK_HEAD_3"/>
    <property type="match status" value="1"/>
</dbReference>
<accession>A0A1B6GIA7</accession>
<dbReference type="Pfam" id="PF00250">
    <property type="entry name" value="Forkhead"/>
    <property type="match status" value="1"/>
</dbReference>
<evidence type="ECO:0000313" key="10">
    <source>
        <dbReference type="EMBL" id="JAS62160.1"/>
    </source>
</evidence>
<dbReference type="InterPro" id="IPR036388">
    <property type="entry name" value="WH-like_DNA-bd_sf"/>
</dbReference>
<evidence type="ECO:0000256" key="7">
    <source>
        <dbReference type="PROSITE-ProRule" id="PRU00089"/>
    </source>
</evidence>
<dbReference type="SMART" id="SM00339">
    <property type="entry name" value="FH"/>
    <property type="match status" value="1"/>
</dbReference>
<gene>
    <name evidence="10" type="ORF">g.2218</name>
</gene>
<evidence type="ECO:0000256" key="1">
    <source>
        <dbReference type="ARBA" id="ARBA00022499"/>
    </source>
</evidence>
<dbReference type="InterPro" id="IPR018122">
    <property type="entry name" value="TF_fork_head_CS_1"/>
</dbReference>
<feature type="non-terminal residue" evidence="10">
    <location>
        <position position="150"/>
    </location>
</feature>
<sequence>PPLYDQTRAKFPLDVEVIRKPFGNVDLQALPQNTVTSSLSHSLPQTLPYHVQQALSSRDTVISTSASAGSVSSTALTSSPVESPTPSSTKPAVPRPPYSYVALITMAIENSIMKRATLSEIYTYISNRFEFYANNPKKAGWQNSIRHNLS</sequence>
<dbReference type="EMBL" id="GECZ01007609">
    <property type="protein sequence ID" value="JAS62160.1"/>
    <property type="molecule type" value="Transcribed_RNA"/>
</dbReference>
<dbReference type="GO" id="GO:0000978">
    <property type="term" value="F:RNA polymerase II cis-regulatory region sequence-specific DNA binding"/>
    <property type="evidence" value="ECO:0007669"/>
    <property type="project" value="TreeGrafter"/>
</dbReference>
<keyword evidence="2" id="KW-0221">Differentiation</keyword>
<feature type="non-terminal residue" evidence="10">
    <location>
        <position position="1"/>
    </location>
</feature>
<feature type="domain" description="Fork-head" evidence="9">
    <location>
        <begin position="95"/>
        <end position="150"/>
    </location>
</feature>
<keyword evidence="1" id="KW-1017">Isopeptide bond</keyword>
<dbReference type="GO" id="GO:0030154">
    <property type="term" value="P:cell differentiation"/>
    <property type="evidence" value="ECO:0007669"/>
    <property type="project" value="UniProtKB-KW"/>
</dbReference>
<evidence type="ECO:0000256" key="4">
    <source>
        <dbReference type="ARBA" id="ARBA00023125"/>
    </source>
</evidence>
<dbReference type="GO" id="GO:0009653">
    <property type="term" value="P:anatomical structure morphogenesis"/>
    <property type="evidence" value="ECO:0007669"/>
    <property type="project" value="TreeGrafter"/>
</dbReference>
<proteinExistence type="predicted"/>
<dbReference type="InterPro" id="IPR030456">
    <property type="entry name" value="TF_fork_head_CS_2"/>
</dbReference>
<dbReference type="PROSITE" id="PS00657">
    <property type="entry name" value="FORK_HEAD_1"/>
    <property type="match status" value="1"/>
</dbReference>
<keyword evidence="3" id="KW-0832">Ubl conjugation</keyword>
<dbReference type="Gene3D" id="1.10.10.10">
    <property type="entry name" value="Winged helix-like DNA-binding domain superfamily/Winged helix DNA-binding domain"/>
    <property type="match status" value="1"/>
</dbReference>
<keyword evidence="5 7" id="KW-0539">Nucleus</keyword>
<evidence type="ECO:0000256" key="6">
    <source>
        <dbReference type="ARBA" id="ARBA00034872"/>
    </source>
</evidence>
<evidence type="ECO:0000256" key="5">
    <source>
        <dbReference type="ARBA" id="ARBA00023242"/>
    </source>
</evidence>
<evidence type="ECO:0000256" key="3">
    <source>
        <dbReference type="ARBA" id="ARBA00022843"/>
    </source>
</evidence>
<dbReference type="SUPFAM" id="SSF46785">
    <property type="entry name" value="Winged helix' DNA-binding domain"/>
    <property type="match status" value="1"/>
</dbReference>
<comment type="subcellular location">
    <subcellularLocation>
        <location evidence="7">Nucleus</location>
    </subcellularLocation>
</comment>
<dbReference type="GO" id="GO:0005634">
    <property type="term" value="C:nucleus"/>
    <property type="evidence" value="ECO:0007669"/>
    <property type="project" value="UniProtKB-SubCell"/>
</dbReference>
<protein>
    <recommendedName>
        <fullName evidence="6">Forkhead box protein L2</fullName>
    </recommendedName>
</protein>
<evidence type="ECO:0000256" key="8">
    <source>
        <dbReference type="SAM" id="MobiDB-lite"/>
    </source>
</evidence>
<dbReference type="CDD" id="cd00059">
    <property type="entry name" value="FH_FOX"/>
    <property type="match status" value="1"/>
</dbReference>
<feature type="compositionally biased region" description="Low complexity" evidence="8">
    <location>
        <begin position="68"/>
        <end position="89"/>
    </location>
</feature>
<reference evidence="10" key="1">
    <citation type="submission" date="2015-11" db="EMBL/GenBank/DDBJ databases">
        <title>De novo transcriptome assembly of four potential Pierce s Disease insect vectors from Arizona vineyards.</title>
        <authorList>
            <person name="Tassone E.E."/>
        </authorList>
    </citation>
    <scope>NUCLEOTIDE SEQUENCE</scope>
</reference>
<feature type="region of interest" description="Disordered" evidence="8">
    <location>
        <begin position="68"/>
        <end position="93"/>
    </location>
</feature>
<evidence type="ECO:0000256" key="2">
    <source>
        <dbReference type="ARBA" id="ARBA00022782"/>
    </source>
</evidence>
<dbReference type="PANTHER" id="PTHR11829">
    <property type="entry name" value="FORKHEAD BOX PROTEIN"/>
    <property type="match status" value="1"/>
</dbReference>
<dbReference type="PROSITE" id="PS00658">
    <property type="entry name" value="FORK_HEAD_2"/>
    <property type="match status" value="1"/>
</dbReference>
<evidence type="ECO:0000259" key="9">
    <source>
        <dbReference type="PROSITE" id="PS50039"/>
    </source>
</evidence>
<dbReference type="PRINTS" id="PR00053">
    <property type="entry name" value="FORKHEAD"/>
</dbReference>
<name>A0A1B6GIA7_9HEMI</name>
<dbReference type="GO" id="GO:0000981">
    <property type="term" value="F:DNA-binding transcription factor activity, RNA polymerase II-specific"/>
    <property type="evidence" value="ECO:0007669"/>
    <property type="project" value="TreeGrafter"/>
</dbReference>
<feature type="DNA-binding region" description="Fork-head" evidence="7">
    <location>
        <begin position="95"/>
        <end position="150"/>
    </location>
</feature>
<dbReference type="InterPro" id="IPR036390">
    <property type="entry name" value="WH_DNA-bd_sf"/>
</dbReference>
<organism evidence="10">
    <name type="scientific">Cuerna arida</name>
    <dbReference type="NCBI Taxonomy" id="1464854"/>
    <lineage>
        <taxon>Eukaryota</taxon>
        <taxon>Metazoa</taxon>
        <taxon>Ecdysozoa</taxon>
        <taxon>Arthropoda</taxon>
        <taxon>Hexapoda</taxon>
        <taxon>Insecta</taxon>
        <taxon>Pterygota</taxon>
        <taxon>Neoptera</taxon>
        <taxon>Paraneoptera</taxon>
        <taxon>Hemiptera</taxon>
        <taxon>Auchenorrhyncha</taxon>
        <taxon>Membracoidea</taxon>
        <taxon>Cicadellidae</taxon>
        <taxon>Cicadellinae</taxon>
        <taxon>Proconiini</taxon>
        <taxon>Cuerna</taxon>
    </lineage>
</organism>
<dbReference type="InterPro" id="IPR050211">
    <property type="entry name" value="FOX_domain-containing"/>
</dbReference>
<dbReference type="AlphaFoldDB" id="A0A1B6GIA7"/>
<dbReference type="PANTHER" id="PTHR11829:SF411">
    <property type="entry name" value="FORKHEAD BOX PROTEIN L2"/>
    <property type="match status" value="1"/>
</dbReference>
<dbReference type="InterPro" id="IPR001766">
    <property type="entry name" value="Fork_head_dom"/>
</dbReference>
<keyword evidence="4 7" id="KW-0238">DNA-binding</keyword>